<feature type="signal peptide" evidence="1">
    <location>
        <begin position="1"/>
        <end position="29"/>
    </location>
</feature>
<accession>A0ABY9T1C5</accession>
<dbReference type="RefSeq" id="WP_310765381.1">
    <property type="nucleotide sequence ID" value="NZ_CP134050.1"/>
</dbReference>
<gene>
    <name evidence="2" type="ORF">RGB73_24420</name>
</gene>
<proteinExistence type="predicted"/>
<evidence type="ECO:0000256" key="1">
    <source>
        <dbReference type="SAM" id="SignalP"/>
    </source>
</evidence>
<dbReference type="PROSITE" id="PS51257">
    <property type="entry name" value="PROKAR_LIPOPROTEIN"/>
    <property type="match status" value="1"/>
</dbReference>
<evidence type="ECO:0000313" key="3">
    <source>
        <dbReference type="Proteomes" id="UP001256827"/>
    </source>
</evidence>
<keyword evidence="1" id="KW-0732">Signal</keyword>
<reference evidence="2 3" key="1">
    <citation type="submission" date="2023-09" db="EMBL/GenBank/DDBJ databases">
        <title>Complete Genome and Methylome dissection of Bacillus brevis NEB573 original source of BbsI restriction endonuclease.</title>
        <authorList>
            <person name="Fomenkov A."/>
            <person name="Roberts R.D."/>
        </authorList>
    </citation>
    <scope>NUCLEOTIDE SEQUENCE [LARGE SCALE GENOMIC DNA]</scope>
    <source>
        <strain evidence="2 3">NEB573</strain>
    </source>
</reference>
<keyword evidence="3" id="KW-1185">Reference proteome</keyword>
<dbReference type="Gene3D" id="2.40.50.120">
    <property type="match status" value="1"/>
</dbReference>
<sequence length="195" mass="22021">MKNHRFRRQGFSLFMALLILICSPSPATACSCSVGTATEELQKAKAVFSGTVSELREGEEAVEAVLDVKSTWKGEVQSTRIVHSPFGSCQYPFELGPTYLVYAKQRDDSSPYVVHDCGRTSLVSSAYPDILELEFGPNAARSIQLIQLQFYALHKPLYQTLENWHEKVKRYLLLHPHVEKDSKQYGFYSAHFPGE</sequence>
<name>A0ABY9T1C5_BREBE</name>
<dbReference type="SUPFAM" id="SSF50242">
    <property type="entry name" value="TIMP-like"/>
    <property type="match status" value="1"/>
</dbReference>
<evidence type="ECO:0000313" key="2">
    <source>
        <dbReference type="EMBL" id="WNC13796.1"/>
    </source>
</evidence>
<feature type="chain" id="PRO_5046723494" evidence="1">
    <location>
        <begin position="30"/>
        <end position="195"/>
    </location>
</feature>
<dbReference type="Proteomes" id="UP001256827">
    <property type="component" value="Chromosome"/>
</dbReference>
<dbReference type="InterPro" id="IPR008993">
    <property type="entry name" value="TIMP-like_OB-fold"/>
</dbReference>
<organism evidence="2 3">
    <name type="scientific">Brevibacillus brevis</name>
    <name type="common">Bacillus brevis</name>
    <dbReference type="NCBI Taxonomy" id="1393"/>
    <lineage>
        <taxon>Bacteria</taxon>
        <taxon>Bacillati</taxon>
        <taxon>Bacillota</taxon>
        <taxon>Bacilli</taxon>
        <taxon>Bacillales</taxon>
        <taxon>Paenibacillaceae</taxon>
        <taxon>Brevibacillus</taxon>
    </lineage>
</organism>
<protein>
    <submittedName>
        <fullName evidence="2">Uncharacterized protein</fullName>
    </submittedName>
</protein>
<dbReference type="EMBL" id="CP134050">
    <property type="protein sequence ID" value="WNC13796.1"/>
    <property type="molecule type" value="Genomic_DNA"/>
</dbReference>